<gene>
    <name evidence="1" type="primary">DHRS1_6</name>
    <name evidence="1" type="ORF">KIN20_013434</name>
</gene>
<evidence type="ECO:0000313" key="2">
    <source>
        <dbReference type="Proteomes" id="UP001196413"/>
    </source>
</evidence>
<proteinExistence type="predicted"/>
<dbReference type="Proteomes" id="UP001196413">
    <property type="component" value="Unassembled WGS sequence"/>
</dbReference>
<dbReference type="PANTHER" id="PTHR44147">
    <property type="entry name" value="DEHYDROGENASE/REDUCTASE SDR FAMILY MEMBER 1"/>
    <property type="match status" value="1"/>
</dbReference>
<reference evidence="1" key="1">
    <citation type="submission" date="2021-06" db="EMBL/GenBank/DDBJ databases">
        <title>Parelaphostrongylus tenuis whole genome reference sequence.</title>
        <authorList>
            <person name="Garwood T.J."/>
            <person name="Larsen P.A."/>
            <person name="Fountain-Jones N.M."/>
            <person name="Garbe J.R."/>
            <person name="Macchietto M.G."/>
            <person name="Kania S.A."/>
            <person name="Gerhold R.W."/>
            <person name="Richards J.E."/>
            <person name="Wolf T.M."/>
        </authorList>
    </citation>
    <scope>NUCLEOTIDE SEQUENCE</scope>
    <source>
        <strain evidence="1">MNPRO001-30</strain>
        <tissue evidence="1">Meninges</tissue>
    </source>
</reference>
<evidence type="ECO:0000313" key="1">
    <source>
        <dbReference type="EMBL" id="KAJ1355871.1"/>
    </source>
</evidence>
<organism evidence="1 2">
    <name type="scientific">Parelaphostrongylus tenuis</name>
    <name type="common">Meningeal worm</name>
    <dbReference type="NCBI Taxonomy" id="148309"/>
    <lineage>
        <taxon>Eukaryota</taxon>
        <taxon>Metazoa</taxon>
        <taxon>Ecdysozoa</taxon>
        <taxon>Nematoda</taxon>
        <taxon>Chromadorea</taxon>
        <taxon>Rhabditida</taxon>
        <taxon>Rhabditina</taxon>
        <taxon>Rhabditomorpha</taxon>
        <taxon>Strongyloidea</taxon>
        <taxon>Metastrongylidae</taxon>
        <taxon>Parelaphostrongylus</taxon>
    </lineage>
</organism>
<accession>A0AAD5QR09</accession>
<dbReference type="PANTHER" id="PTHR44147:SF2">
    <property type="entry name" value="DEHYDROGENASE_REDUCTASE SDR FAMILY MEMBER 1"/>
    <property type="match status" value="1"/>
</dbReference>
<comment type="caution">
    <text evidence="1">The sequence shown here is derived from an EMBL/GenBank/DDBJ whole genome shotgun (WGS) entry which is preliminary data.</text>
</comment>
<dbReference type="AlphaFoldDB" id="A0AAD5QR09"/>
<dbReference type="EMBL" id="JAHQIW010002628">
    <property type="protein sequence ID" value="KAJ1355871.1"/>
    <property type="molecule type" value="Genomic_DNA"/>
</dbReference>
<name>A0AAD5QR09_PARTN</name>
<protein>
    <submittedName>
        <fullName evidence="1">Dehydrogenase reductase SDR member 1</fullName>
    </submittedName>
</protein>
<keyword evidence="2" id="KW-1185">Reference proteome</keyword>
<sequence>MVAQRSRKMAMDQLDRAFKQSESTEFVGKAVVALAADAKVQKKSGKVLMTYDLANEYGFKDIDGSLPGIFVASQQLLNSSDSVELPPSFPPSSEFLCGACILPRINSLIGYGRFHITVICGFF</sequence>